<feature type="non-terminal residue" evidence="1">
    <location>
        <position position="1"/>
    </location>
</feature>
<accession>A0A1Q9BRI1</accession>
<dbReference type="EMBL" id="LSRX01005898">
    <property type="protein sequence ID" value="OLP73276.1"/>
    <property type="molecule type" value="Genomic_DNA"/>
</dbReference>
<sequence length="35" mass="3661">ALWIFGPPAAGKSTLAAEAAAERFGQAMNAATWRK</sequence>
<protein>
    <submittedName>
        <fullName evidence="1">Uncharacterized protein</fullName>
    </submittedName>
</protein>
<proteinExistence type="predicted"/>
<name>A0A1Q9BRI1_SYMMI</name>
<reference evidence="1 2" key="1">
    <citation type="submission" date="2016-02" db="EMBL/GenBank/DDBJ databases">
        <title>Genome analysis of coral dinoflagellate symbionts highlights evolutionary adaptations to a symbiotic lifestyle.</title>
        <authorList>
            <person name="Aranda M."/>
            <person name="Li Y."/>
            <person name="Liew Y.J."/>
            <person name="Baumgarten S."/>
            <person name="Simakov O."/>
            <person name="Wilson M."/>
            <person name="Piel J."/>
            <person name="Ashoor H."/>
            <person name="Bougouffa S."/>
            <person name="Bajic V.B."/>
            <person name="Ryu T."/>
            <person name="Ravasi T."/>
            <person name="Bayer T."/>
            <person name="Micklem G."/>
            <person name="Kim H."/>
            <person name="Bhak J."/>
            <person name="Lajeunesse T.C."/>
            <person name="Voolstra C.R."/>
        </authorList>
    </citation>
    <scope>NUCLEOTIDE SEQUENCE [LARGE SCALE GENOMIC DNA]</scope>
    <source>
        <strain evidence="1 2">CCMP2467</strain>
    </source>
</reference>
<keyword evidence="2" id="KW-1185">Reference proteome</keyword>
<dbReference type="AlphaFoldDB" id="A0A1Q9BRI1"/>
<organism evidence="1 2">
    <name type="scientific">Symbiodinium microadriaticum</name>
    <name type="common">Dinoflagellate</name>
    <name type="synonym">Zooxanthella microadriatica</name>
    <dbReference type="NCBI Taxonomy" id="2951"/>
    <lineage>
        <taxon>Eukaryota</taxon>
        <taxon>Sar</taxon>
        <taxon>Alveolata</taxon>
        <taxon>Dinophyceae</taxon>
        <taxon>Suessiales</taxon>
        <taxon>Symbiodiniaceae</taxon>
        <taxon>Symbiodinium</taxon>
    </lineage>
</organism>
<feature type="non-terminal residue" evidence="1">
    <location>
        <position position="35"/>
    </location>
</feature>
<evidence type="ECO:0000313" key="2">
    <source>
        <dbReference type="Proteomes" id="UP000186817"/>
    </source>
</evidence>
<comment type="caution">
    <text evidence="1">The sequence shown here is derived from an EMBL/GenBank/DDBJ whole genome shotgun (WGS) entry which is preliminary data.</text>
</comment>
<gene>
    <name evidence="1" type="ORF">AK812_SmicGene47546</name>
</gene>
<evidence type="ECO:0000313" key="1">
    <source>
        <dbReference type="EMBL" id="OLP73276.1"/>
    </source>
</evidence>
<dbReference type="Proteomes" id="UP000186817">
    <property type="component" value="Unassembled WGS sequence"/>
</dbReference>